<evidence type="ECO:0000256" key="1">
    <source>
        <dbReference type="SAM" id="Phobius"/>
    </source>
</evidence>
<evidence type="ECO:0000313" key="3">
    <source>
        <dbReference type="Proteomes" id="UP000484842"/>
    </source>
</evidence>
<evidence type="ECO:0008006" key="4">
    <source>
        <dbReference type="Google" id="ProtNLM"/>
    </source>
</evidence>
<accession>A0A7X1NXT8</accession>
<feature type="transmembrane region" description="Helical" evidence="1">
    <location>
        <begin position="34"/>
        <end position="49"/>
    </location>
</feature>
<proteinExistence type="predicted"/>
<keyword evidence="1" id="KW-0812">Transmembrane</keyword>
<dbReference type="Proteomes" id="UP000484842">
    <property type="component" value="Unassembled WGS sequence"/>
</dbReference>
<keyword evidence="1" id="KW-0472">Membrane</keyword>
<keyword evidence="3" id="KW-1185">Reference proteome</keyword>
<organism evidence="2 3">
    <name type="scientific">Deinococcus terrestris</name>
    <dbReference type="NCBI Taxonomy" id="2651870"/>
    <lineage>
        <taxon>Bacteria</taxon>
        <taxon>Thermotogati</taxon>
        <taxon>Deinococcota</taxon>
        <taxon>Deinococci</taxon>
        <taxon>Deinococcales</taxon>
        <taxon>Deinococcaceae</taxon>
        <taxon>Deinococcus</taxon>
    </lineage>
</organism>
<sequence>MLASLLGLLLFSLHWAHPLHNCGETLRAFDRRALFAIGLAALSLLLALLDSPRRSFWTPLALFLVGVAAALRFMSPFFC</sequence>
<evidence type="ECO:0000313" key="2">
    <source>
        <dbReference type="EMBL" id="MPY67785.1"/>
    </source>
</evidence>
<protein>
    <recommendedName>
        <fullName evidence="4">DUF3325 domain-containing protein</fullName>
    </recommendedName>
</protein>
<keyword evidence="1" id="KW-1133">Transmembrane helix</keyword>
<dbReference type="AlphaFoldDB" id="A0A7X1NXT8"/>
<name>A0A7X1NXT8_9DEIO</name>
<gene>
    <name evidence="2" type="ORF">F8S09_14025</name>
</gene>
<comment type="caution">
    <text evidence="2">The sequence shown here is derived from an EMBL/GenBank/DDBJ whole genome shotgun (WGS) entry which is preliminary data.</text>
</comment>
<reference evidence="2 3" key="1">
    <citation type="submission" date="2019-10" db="EMBL/GenBank/DDBJ databases">
        <title>Deinococcus sp. isolated from soil.</title>
        <authorList>
            <person name="Li Y."/>
            <person name="Wang J."/>
        </authorList>
    </citation>
    <scope>NUCLEOTIDE SEQUENCE [LARGE SCALE GENOMIC DNA]</scope>
    <source>
        <strain evidence="2 3">SDU3-2</strain>
    </source>
</reference>
<feature type="transmembrane region" description="Helical" evidence="1">
    <location>
        <begin position="56"/>
        <end position="74"/>
    </location>
</feature>
<dbReference type="EMBL" id="WBSL01000009">
    <property type="protein sequence ID" value="MPY67785.1"/>
    <property type="molecule type" value="Genomic_DNA"/>
</dbReference>